<dbReference type="InterPro" id="IPR036390">
    <property type="entry name" value="WH_DNA-bd_sf"/>
</dbReference>
<feature type="compositionally biased region" description="Gly residues" evidence="1">
    <location>
        <begin position="150"/>
        <end position="164"/>
    </location>
</feature>
<gene>
    <name evidence="2" type="ORF">H6G14_28585</name>
</gene>
<evidence type="ECO:0000256" key="1">
    <source>
        <dbReference type="SAM" id="MobiDB-lite"/>
    </source>
</evidence>
<reference evidence="2 3" key="1">
    <citation type="journal article" date="2020" name="ISME J.">
        <title>Comparative genomics reveals insights into cyanobacterial evolution and habitat adaptation.</title>
        <authorList>
            <person name="Chen M.Y."/>
            <person name="Teng W.K."/>
            <person name="Zhao L."/>
            <person name="Hu C.X."/>
            <person name="Zhou Y.K."/>
            <person name="Han B.P."/>
            <person name="Song L.R."/>
            <person name="Shu W.S."/>
        </authorList>
    </citation>
    <scope>NUCLEOTIDE SEQUENCE [LARGE SCALE GENOMIC DNA]</scope>
    <source>
        <strain evidence="2 3">FACHB-3921</strain>
    </source>
</reference>
<organism evidence="2 3">
    <name type="scientific">Nostoc parmelioides FACHB-3921</name>
    <dbReference type="NCBI Taxonomy" id="2692909"/>
    <lineage>
        <taxon>Bacteria</taxon>
        <taxon>Bacillati</taxon>
        <taxon>Cyanobacteriota</taxon>
        <taxon>Cyanophyceae</taxon>
        <taxon>Nostocales</taxon>
        <taxon>Nostocaceae</taxon>
        <taxon>Nostoc</taxon>
    </lineage>
</organism>
<dbReference type="SUPFAM" id="SSF46785">
    <property type="entry name" value="Winged helix' DNA-binding domain"/>
    <property type="match status" value="1"/>
</dbReference>
<feature type="compositionally biased region" description="Polar residues" evidence="1">
    <location>
        <begin position="132"/>
        <end position="143"/>
    </location>
</feature>
<proteinExistence type="predicted"/>
<sequence>MNTIQQRDYQKTDETHRNNFVIAVSSLLDEYGLDPMEYRLYSHIVRRAGKEGCFESIPNMARICLMNEKTVRKALRVLIAAGLIQIAQQRQGKTTIYQITHSSEWVYSQQLKSIRQQFTSHKAEQDLVEQKLTPTKSGTTNHDTPTKSGRGSGTKSGSGGGTEFGRGVVPDLVDEVFPIKEIPIKQSQLREDPPTPTPNFSSSDKICPLFPNSQAEKLDQPTPAPQAEKLDQPTSAPQVEKLDQPTSALQVEKLDQPTPATQVEKLDQPTPIPQVEELAQPALDFQLENPDQLAPQIHSLLPNQPESLQQNSDPAFGSIVAGSFDNLEQVNITPASTQNVTEPENREILTLQRYQQLDADGIPLKQWELRDWAKQEIGQYVKTYRKSGFILTGGNDVSVEFAVYVAGENCKRGQQPTISLGFSVINKCERDPRCWQKLVGWVTEWQQQRQTKTPVNVAAAVNHQQELDRIRQAANTKFEL</sequence>
<protein>
    <submittedName>
        <fullName evidence="2">Helix-turn-helix domain-containing protein</fullName>
    </submittedName>
</protein>
<evidence type="ECO:0000313" key="3">
    <source>
        <dbReference type="Proteomes" id="UP000621307"/>
    </source>
</evidence>
<dbReference type="EMBL" id="JACJQL010000080">
    <property type="protein sequence ID" value="MBD2255180.1"/>
    <property type="molecule type" value="Genomic_DNA"/>
</dbReference>
<dbReference type="InterPro" id="IPR036388">
    <property type="entry name" value="WH-like_DNA-bd_sf"/>
</dbReference>
<name>A0ABR8BNN6_9NOSO</name>
<keyword evidence="3" id="KW-1185">Reference proteome</keyword>
<dbReference type="Gene3D" id="1.10.10.10">
    <property type="entry name" value="Winged helix-like DNA-binding domain superfamily/Winged helix DNA-binding domain"/>
    <property type="match status" value="1"/>
</dbReference>
<dbReference type="RefSeq" id="WP_190571862.1">
    <property type="nucleotide sequence ID" value="NZ_JACJQL010000080.1"/>
</dbReference>
<accession>A0ABR8BNN6</accession>
<comment type="caution">
    <text evidence="2">The sequence shown here is derived from an EMBL/GenBank/DDBJ whole genome shotgun (WGS) entry which is preliminary data.</text>
</comment>
<feature type="region of interest" description="Disordered" evidence="1">
    <location>
        <begin position="183"/>
        <end position="242"/>
    </location>
</feature>
<dbReference type="Proteomes" id="UP000621307">
    <property type="component" value="Unassembled WGS sequence"/>
</dbReference>
<feature type="region of interest" description="Disordered" evidence="1">
    <location>
        <begin position="125"/>
        <end position="168"/>
    </location>
</feature>
<evidence type="ECO:0000313" key="2">
    <source>
        <dbReference type="EMBL" id="MBD2255180.1"/>
    </source>
</evidence>
<dbReference type="Pfam" id="PF13730">
    <property type="entry name" value="HTH_36"/>
    <property type="match status" value="1"/>
</dbReference>